<sequence length="94" mass="10698">MKSLLCFVALFALYLALECPQEVRDASEDLIDKYRNTSHHSAVVLGTTHIPSNCTKQCVKKNERRVSSRLQAQQECVDTCCKWALTELKKELVL</sequence>
<dbReference type="AlphaFoldDB" id="A0A5S6QPW2"/>
<protein>
    <submittedName>
        <fullName evidence="3">Uncharacterized protein</fullName>
    </submittedName>
</protein>
<evidence type="ECO:0000313" key="2">
    <source>
        <dbReference type="Proteomes" id="UP000046395"/>
    </source>
</evidence>
<dbReference type="Proteomes" id="UP000046395">
    <property type="component" value="Unassembled WGS sequence"/>
</dbReference>
<keyword evidence="1" id="KW-0732">Signal</keyword>
<feature type="chain" id="PRO_5024366099" evidence="1">
    <location>
        <begin position="17"/>
        <end position="94"/>
    </location>
</feature>
<dbReference type="WBParaSite" id="TMUE_2000009218.1">
    <property type="protein sequence ID" value="TMUE_2000009218.1"/>
    <property type="gene ID" value="WBGene00293018"/>
</dbReference>
<name>A0A5S6QPW2_TRIMR</name>
<keyword evidence="2" id="KW-1185">Reference proteome</keyword>
<organism evidence="2 3">
    <name type="scientific">Trichuris muris</name>
    <name type="common">Mouse whipworm</name>
    <dbReference type="NCBI Taxonomy" id="70415"/>
    <lineage>
        <taxon>Eukaryota</taxon>
        <taxon>Metazoa</taxon>
        <taxon>Ecdysozoa</taxon>
        <taxon>Nematoda</taxon>
        <taxon>Enoplea</taxon>
        <taxon>Dorylaimia</taxon>
        <taxon>Trichinellida</taxon>
        <taxon>Trichuridae</taxon>
        <taxon>Trichuris</taxon>
    </lineage>
</organism>
<accession>A0A5S6QPW2</accession>
<proteinExistence type="predicted"/>
<evidence type="ECO:0000256" key="1">
    <source>
        <dbReference type="SAM" id="SignalP"/>
    </source>
</evidence>
<reference evidence="3" key="1">
    <citation type="submission" date="2019-12" db="UniProtKB">
        <authorList>
            <consortium name="WormBaseParasite"/>
        </authorList>
    </citation>
    <scope>IDENTIFICATION</scope>
</reference>
<feature type="signal peptide" evidence="1">
    <location>
        <begin position="1"/>
        <end position="16"/>
    </location>
</feature>
<evidence type="ECO:0000313" key="3">
    <source>
        <dbReference type="WBParaSite" id="TMUE_2000009218.1"/>
    </source>
</evidence>